<feature type="compositionally biased region" description="Pro residues" evidence="1">
    <location>
        <begin position="12"/>
        <end position="21"/>
    </location>
</feature>
<dbReference type="SMART" id="SM00751">
    <property type="entry name" value="BSD"/>
    <property type="match status" value="1"/>
</dbReference>
<dbReference type="InterPro" id="IPR035925">
    <property type="entry name" value="BSD_dom_sf"/>
</dbReference>
<dbReference type="PANTHER" id="PTHR16019:SF24">
    <property type="entry name" value="BSD DOMAIN-CONTAINING PROTEIN"/>
    <property type="match status" value="1"/>
</dbReference>
<evidence type="ECO:0000313" key="3">
    <source>
        <dbReference type="EMBL" id="NUU90075.1"/>
    </source>
</evidence>
<feature type="compositionally biased region" description="Acidic residues" evidence="1">
    <location>
        <begin position="537"/>
        <end position="556"/>
    </location>
</feature>
<dbReference type="GO" id="GO:0005737">
    <property type="term" value="C:cytoplasm"/>
    <property type="evidence" value="ECO:0007669"/>
    <property type="project" value="TreeGrafter"/>
</dbReference>
<proteinExistence type="predicted"/>
<sequence>MNFFKAVFADDPTPPDSPKSPSPSSENPNPDPPTQNSTWSFGSLIQTLATKSESVIEIYKKDLEEFGSGLKNESAIIRDVASRAVHDLPASFEASAAVAQESVGQAIGGIGSSMWKSTAQIISQGRDSILASDHDHDRDVLLSNTDTNRSSLGKQYSRFDAQVRALQCDFDTYCSEPEDKEDYEKWKSRGFVIDEKKEEIERFISENGVIREIYGEVVPNKVDDESFWSRFFYRMFKLNQAEEARALLVKRAISGDEEEDLSWDFDDDKEEGDGLLSKGGESTVNVVDAEKESVDGMIVKNVAGKERVGVDGSEDKLEEKVIVRVDISEDKLKEKVVVVEGEGNIVQSCKDNVKLEEKVVAVEGEGEGEGEGNIVQSCKDNVKLEEKVVVVEAEGEGEGEGNIVQSCKDNVKLEEKVVVVEAEGEGEGEGNIVQSCKDNVKLEEKAVVGKGEVDNSKSCKDSDKLEEKVVEGKGDDGESPKDSDVSVVSSKSLAEEDLEWDEIEDIGSNDESKGEAVGSRKSAGTSRVDLHKQLSAAEEEEDFSWDIEDEDDARVK</sequence>
<dbReference type="PROSITE" id="PS50858">
    <property type="entry name" value="BSD"/>
    <property type="match status" value="1"/>
</dbReference>
<feature type="region of interest" description="Disordered" evidence="1">
    <location>
        <begin position="1"/>
        <end position="39"/>
    </location>
</feature>
<reference evidence="3" key="1">
    <citation type="submission" date="2020-03" db="EMBL/GenBank/DDBJ databases">
        <authorList>
            <person name="Zhang R."/>
        </authorList>
    </citation>
    <scope>NUCLEOTIDE SEQUENCE</scope>
</reference>
<dbReference type="Pfam" id="PF03909">
    <property type="entry name" value="BSD"/>
    <property type="match status" value="1"/>
</dbReference>
<name>A0A6M2F2Z8_9ROSI</name>
<dbReference type="InterPro" id="IPR051494">
    <property type="entry name" value="BSD_domain-containing"/>
</dbReference>
<organism evidence="3">
    <name type="scientific">Populus davidiana</name>
    <dbReference type="NCBI Taxonomy" id="266767"/>
    <lineage>
        <taxon>Eukaryota</taxon>
        <taxon>Viridiplantae</taxon>
        <taxon>Streptophyta</taxon>
        <taxon>Embryophyta</taxon>
        <taxon>Tracheophyta</taxon>
        <taxon>Spermatophyta</taxon>
        <taxon>Magnoliopsida</taxon>
        <taxon>eudicotyledons</taxon>
        <taxon>Gunneridae</taxon>
        <taxon>Pentapetalae</taxon>
        <taxon>rosids</taxon>
        <taxon>fabids</taxon>
        <taxon>Malpighiales</taxon>
        <taxon>Salicaceae</taxon>
        <taxon>Saliceae</taxon>
        <taxon>Populus</taxon>
    </lineage>
</organism>
<dbReference type="InterPro" id="IPR005607">
    <property type="entry name" value="BSD_dom"/>
</dbReference>
<evidence type="ECO:0000256" key="1">
    <source>
        <dbReference type="SAM" id="MobiDB-lite"/>
    </source>
</evidence>
<feature type="compositionally biased region" description="Acidic residues" evidence="1">
    <location>
        <begin position="495"/>
        <end position="508"/>
    </location>
</feature>
<dbReference type="SUPFAM" id="SSF140383">
    <property type="entry name" value="BSD domain-like"/>
    <property type="match status" value="1"/>
</dbReference>
<dbReference type="AlphaFoldDB" id="A0A6M2F2Z8"/>
<dbReference type="Gene3D" id="1.10.3970.10">
    <property type="entry name" value="BSD domain"/>
    <property type="match status" value="1"/>
</dbReference>
<dbReference type="EMBL" id="GILB01009742">
    <property type="protein sequence ID" value="NUU90075.1"/>
    <property type="molecule type" value="Transcribed_RNA"/>
</dbReference>
<protein>
    <recommendedName>
        <fullName evidence="2">BSD domain-containing protein</fullName>
    </recommendedName>
</protein>
<dbReference type="PANTHER" id="PTHR16019">
    <property type="entry name" value="SYNAPSE-ASSOCIATED PROTEIN"/>
    <property type="match status" value="1"/>
</dbReference>
<feature type="region of interest" description="Disordered" evidence="1">
    <location>
        <begin position="451"/>
        <end position="556"/>
    </location>
</feature>
<feature type="domain" description="BSD" evidence="2">
    <location>
        <begin position="187"/>
        <end position="239"/>
    </location>
</feature>
<evidence type="ECO:0000259" key="2">
    <source>
        <dbReference type="PROSITE" id="PS50858"/>
    </source>
</evidence>
<feature type="compositionally biased region" description="Basic and acidic residues" evidence="1">
    <location>
        <begin position="451"/>
        <end position="484"/>
    </location>
</feature>
<accession>A0A6M2F2Z8</accession>